<reference evidence="4 5" key="1">
    <citation type="submission" date="2016-08" db="EMBL/GenBank/DDBJ databases">
        <authorList>
            <person name="Seilhamer J.J."/>
        </authorList>
    </citation>
    <scope>NUCLEOTIDE SEQUENCE [LARGE SCALE GENOMIC DNA]</scope>
    <source>
        <strain evidence="4 5">BRTC-1</strain>
    </source>
</reference>
<feature type="transmembrane region" description="Helical" evidence="1">
    <location>
        <begin position="272"/>
        <end position="291"/>
    </location>
</feature>
<name>A0A1B2LZJ1_9GAMM</name>
<keyword evidence="1" id="KW-0812">Transmembrane</keyword>
<keyword evidence="5" id="KW-1185">Reference proteome</keyword>
<dbReference type="Pfam" id="PF01757">
    <property type="entry name" value="Acyl_transf_3"/>
    <property type="match status" value="1"/>
</dbReference>
<dbReference type="InterPro" id="IPR002656">
    <property type="entry name" value="Acyl_transf_3_dom"/>
</dbReference>
<gene>
    <name evidence="4" type="ORF">BFG52_08305</name>
</gene>
<evidence type="ECO:0000259" key="3">
    <source>
        <dbReference type="Pfam" id="PF19040"/>
    </source>
</evidence>
<feature type="transmembrane region" description="Helical" evidence="1">
    <location>
        <begin position="241"/>
        <end position="260"/>
    </location>
</feature>
<evidence type="ECO:0000259" key="2">
    <source>
        <dbReference type="Pfam" id="PF01757"/>
    </source>
</evidence>
<dbReference type="GO" id="GO:0009103">
    <property type="term" value="P:lipopolysaccharide biosynthetic process"/>
    <property type="evidence" value="ECO:0007669"/>
    <property type="project" value="TreeGrafter"/>
</dbReference>
<feature type="domain" description="Acyltransferase 3" evidence="2">
    <location>
        <begin position="5"/>
        <end position="320"/>
    </location>
</feature>
<feature type="transmembrane region" description="Helical" evidence="1">
    <location>
        <begin position="219"/>
        <end position="235"/>
    </location>
</feature>
<sequence>MHFRYDINGLRAYAVLFVVLFHFGIGGFGAGFIGVDIFFVISGYLMTKIIMQGLEAQRFSLLRFYSNRGIRIIPALVVLCIALLFYGWFFLIASEYQTLAKDIISSLSFSSNIFYWLNAGYFDSSSHQKLLLHSWSLSVEWQFYLLLPIFTLLAYRYFQQKLLWLYVLVFALSLCTAQYLAYAQPDAAYYLLPSRAWEMILGGIVYFLPKYRLHTTQQIALESLGIILIVIALCSFDQTTPWASCYSLIPTFAAACILYAQRQNSYWTNNFFCQFLGASSYSIYLWHWPIVAILNQQQLQHNGYYIFAGLLSSILLGYLSAHYIENNLGNALKRLNDLKINLIIIASCGSIILLSIVIYYSHGANTVLRPATKSAKAQFIEKYKNLHQNLDDAYWLKCDAYFNLNKNGQNKIDPSCIQAHSTTHSIFLWGDSHAQALSLGLRQAFPQQAFYQVTSSGCKASLTPSAMRGEFKQACDYANKQAIESIQTLKPYRVVIAQQNLHHQNDWSALIKQLKNLGVQRISIIGAVPQWQPSLPEIVAKDLTKTLTQVELSNTGLMQSIIKDDAQAKQIVDALAEPQVQYISLISQMCYQDQQQFACRFQDGHGELLQVDYGHLSPIGSNYVVEHYIKKLLN</sequence>
<dbReference type="Proteomes" id="UP000093391">
    <property type="component" value="Chromosome"/>
</dbReference>
<dbReference type="PANTHER" id="PTHR23028:SF53">
    <property type="entry name" value="ACYL_TRANSF_3 DOMAIN-CONTAINING PROTEIN"/>
    <property type="match status" value="1"/>
</dbReference>
<dbReference type="Pfam" id="PF19040">
    <property type="entry name" value="SGNH"/>
    <property type="match status" value="1"/>
</dbReference>
<dbReference type="InterPro" id="IPR050879">
    <property type="entry name" value="Acyltransferase_3"/>
</dbReference>
<keyword evidence="1" id="KW-0472">Membrane</keyword>
<feature type="transmembrane region" description="Helical" evidence="1">
    <location>
        <begin position="103"/>
        <end position="121"/>
    </location>
</feature>
<dbReference type="InterPro" id="IPR043968">
    <property type="entry name" value="SGNH"/>
</dbReference>
<accession>A0A1B2LZJ1</accession>
<dbReference type="EMBL" id="CP016895">
    <property type="protein sequence ID" value="AOA58355.1"/>
    <property type="molecule type" value="Genomic_DNA"/>
</dbReference>
<feature type="transmembrane region" description="Helical" evidence="1">
    <location>
        <begin position="141"/>
        <end position="158"/>
    </location>
</feature>
<dbReference type="STRING" id="1789224.BFG52_08305"/>
<dbReference type="PANTHER" id="PTHR23028">
    <property type="entry name" value="ACETYLTRANSFERASE"/>
    <property type="match status" value="1"/>
</dbReference>
<dbReference type="RefSeq" id="WP_067554622.1">
    <property type="nucleotide sequence ID" value="NZ_CP016895.1"/>
</dbReference>
<feature type="transmembrane region" description="Helical" evidence="1">
    <location>
        <begin position="342"/>
        <end position="360"/>
    </location>
</feature>
<organism evidence="4 5">
    <name type="scientific">Acinetobacter larvae</name>
    <dbReference type="NCBI Taxonomy" id="1789224"/>
    <lineage>
        <taxon>Bacteria</taxon>
        <taxon>Pseudomonadati</taxon>
        <taxon>Pseudomonadota</taxon>
        <taxon>Gammaproteobacteria</taxon>
        <taxon>Moraxellales</taxon>
        <taxon>Moraxellaceae</taxon>
        <taxon>Acinetobacter</taxon>
    </lineage>
</organism>
<feature type="transmembrane region" description="Helical" evidence="1">
    <location>
        <begin position="12"/>
        <end position="45"/>
    </location>
</feature>
<feature type="transmembrane region" description="Helical" evidence="1">
    <location>
        <begin position="163"/>
        <end position="181"/>
    </location>
</feature>
<proteinExistence type="predicted"/>
<dbReference type="GO" id="GO:0016020">
    <property type="term" value="C:membrane"/>
    <property type="evidence" value="ECO:0007669"/>
    <property type="project" value="TreeGrafter"/>
</dbReference>
<evidence type="ECO:0000313" key="5">
    <source>
        <dbReference type="Proteomes" id="UP000093391"/>
    </source>
</evidence>
<dbReference type="OrthoDB" id="9767863at2"/>
<evidence type="ECO:0008006" key="6">
    <source>
        <dbReference type="Google" id="ProtNLM"/>
    </source>
</evidence>
<dbReference type="GO" id="GO:0016747">
    <property type="term" value="F:acyltransferase activity, transferring groups other than amino-acyl groups"/>
    <property type="evidence" value="ECO:0007669"/>
    <property type="project" value="InterPro"/>
</dbReference>
<feature type="transmembrane region" description="Helical" evidence="1">
    <location>
        <begin position="303"/>
        <end position="321"/>
    </location>
</feature>
<evidence type="ECO:0000313" key="4">
    <source>
        <dbReference type="EMBL" id="AOA58355.1"/>
    </source>
</evidence>
<keyword evidence="1" id="KW-1133">Transmembrane helix</keyword>
<evidence type="ECO:0000256" key="1">
    <source>
        <dbReference type="SAM" id="Phobius"/>
    </source>
</evidence>
<feature type="domain" description="SGNH" evidence="3">
    <location>
        <begin position="414"/>
        <end position="629"/>
    </location>
</feature>
<dbReference type="KEGG" id="ala:BFG52_08305"/>
<feature type="transmembrane region" description="Helical" evidence="1">
    <location>
        <begin position="72"/>
        <end position="91"/>
    </location>
</feature>
<feature type="transmembrane region" description="Helical" evidence="1">
    <location>
        <begin position="187"/>
        <end position="207"/>
    </location>
</feature>
<protein>
    <recommendedName>
        <fullName evidence="6">Acyltransferase</fullName>
    </recommendedName>
</protein>
<dbReference type="AlphaFoldDB" id="A0A1B2LZJ1"/>